<evidence type="ECO:0000313" key="2">
    <source>
        <dbReference type="Proteomes" id="UP000297951"/>
    </source>
</evidence>
<protein>
    <submittedName>
        <fullName evidence="1">Uncharacterized protein</fullName>
    </submittedName>
</protein>
<dbReference type="OrthoDB" id="4921283at2"/>
<dbReference type="AlphaFoldDB" id="A0A4Y9F5C7"/>
<organism evidence="1 2">
    <name type="scientific">Rothia nasimurium</name>
    <dbReference type="NCBI Taxonomy" id="85336"/>
    <lineage>
        <taxon>Bacteria</taxon>
        <taxon>Bacillati</taxon>
        <taxon>Actinomycetota</taxon>
        <taxon>Actinomycetes</taxon>
        <taxon>Micrococcales</taxon>
        <taxon>Micrococcaceae</taxon>
        <taxon>Rothia</taxon>
    </lineage>
</organism>
<proteinExistence type="predicted"/>
<sequence length="225" mass="24892">MTISGADFDAWLDGLELDWTVKLAAEKGQIALSTLALQRKENRVKPQNILKIAEGFGRNKLQELARFKGYEAMWPVEATDASPWYVCVPLVDIVTELLVRSGVVDYARGYALGVASDACDRWHDVVASSVQRKDVARQVGIPKNQYSRMIVANELQFDTIVEVSRSLGVKPHVGLVACGYLGLEDIGVVDKRRSLAHVDSEVLLGELERQDRSLVRVLGDAVEDL</sequence>
<reference evidence="1 2" key="1">
    <citation type="submission" date="2019-03" db="EMBL/GenBank/DDBJ databases">
        <title>Diversity of the mouse oral microbiome.</title>
        <authorList>
            <person name="Joseph S."/>
            <person name="Aduse-Opoku J."/>
            <person name="Curtis M."/>
            <person name="Wade W."/>
            <person name="Hashim A."/>
        </authorList>
    </citation>
    <scope>NUCLEOTIDE SEQUENCE [LARGE SCALE GENOMIC DNA]</scope>
    <source>
        <strain evidence="2">irhom_31</strain>
    </source>
</reference>
<accession>A0A4Y9F5C7</accession>
<dbReference type="EMBL" id="SPQC01000024">
    <property type="protein sequence ID" value="TFU21971.1"/>
    <property type="molecule type" value="Genomic_DNA"/>
</dbReference>
<gene>
    <name evidence="1" type="ORF">E4U03_07630</name>
</gene>
<evidence type="ECO:0000313" key="1">
    <source>
        <dbReference type="EMBL" id="TFU21971.1"/>
    </source>
</evidence>
<comment type="caution">
    <text evidence="1">The sequence shown here is derived from an EMBL/GenBank/DDBJ whole genome shotgun (WGS) entry which is preliminary data.</text>
</comment>
<dbReference type="Proteomes" id="UP000297951">
    <property type="component" value="Unassembled WGS sequence"/>
</dbReference>
<name>A0A4Y9F5C7_9MICC</name>
<dbReference type="RefSeq" id="WP_135012961.1">
    <property type="nucleotide sequence ID" value="NZ_JADGLK010000024.1"/>
</dbReference>